<dbReference type="RefSeq" id="WP_160596175.1">
    <property type="nucleotide sequence ID" value="NZ_WTYI01000001.1"/>
</dbReference>
<proteinExistence type="predicted"/>
<protein>
    <submittedName>
        <fullName evidence="1">Uncharacterized protein</fullName>
    </submittedName>
</protein>
<organism evidence="1 2">
    <name type="scientific">Qipengyuania aquimaris</name>
    <dbReference type="NCBI Taxonomy" id="255984"/>
    <lineage>
        <taxon>Bacteria</taxon>
        <taxon>Pseudomonadati</taxon>
        <taxon>Pseudomonadota</taxon>
        <taxon>Alphaproteobacteria</taxon>
        <taxon>Sphingomonadales</taxon>
        <taxon>Erythrobacteraceae</taxon>
        <taxon>Qipengyuania</taxon>
    </lineage>
</organism>
<dbReference type="EMBL" id="WTYI01000001">
    <property type="protein sequence ID" value="MXO97203.1"/>
    <property type="molecule type" value="Genomic_DNA"/>
</dbReference>
<name>A0A6I4TS10_9SPHN</name>
<sequence>MKSSDTAPTASRRTLKLAVMAAVLGVAGCFTAAFSFAGTEAQATEQAETALVATR</sequence>
<dbReference type="Proteomes" id="UP000432727">
    <property type="component" value="Unassembled WGS sequence"/>
</dbReference>
<dbReference type="AlphaFoldDB" id="A0A6I4TS10"/>
<evidence type="ECO:0000313" key="1">
    <source>
        <dbReference type="EMBL" id="MXO97203.1"/>
    </source>
</evidence>
<evidence type="ECO:0000313" key="2">
    <source>
        <dbReference type="Proteomes" id="UP000432727"/>
    </source>
</evidence>
<comment type="caution">
    <text evidence="1">The sequence shown here is derived from an EMBL/GenBank/DDBJ whole genome shotgun (WGS) entry which is preliminary data.</text>
</comment>
<gene>
    <name evidence="1" type="ORF">GRI34_12320</name>
</gene>
<dbReference type="PROSITE" id="PS51257">
    <property type="entry name" value="PROKAR_LIPOPROTEIN"/>
    <property type="match status" value="1"/>
</dbReference>
<accession>A0A6I4TS10</accession>
<reference evidence="1 2" key="1">
    <citation type="submission" date="2019-12" db="EMBL/GenBank/DDBJ databases">
        <title>Genomic-based taxomic classification of the family Erythrobacteraceae.</title>
        <authorList>
            <person name="Xu L."/>
        </authorList>
    </citation>
    <scope>NUCLEOTIDE SEQUENCE [LARGE SCALE GENOMIC DNA]</scope>
    <source>
        <strain evidence="1 2">JCM 12189</strain>
    </source>
</reference>
<keyword evidence="2" id="KW-1185">Reference proteome</keyword>